<dbReference type="InterPro" id="IPR058776">
    <property type="entry name" value="KhtT-like_N"/>
</dbReference>
<dbReference type="Proteomes" id="UP000646523">
    <property type="component" value="Unassembled WGS sequence"/>
</dbReference>
<keyword evidence="3" id="KW-1185">Reference proteome</keyword>
<evidence type="ECO:0000259" key="1">
    <source>
        <dbReference type="Pfam" id="PF25991"/>
    </source>
</evidence>
<reference evidence="2" key="1">
    <citation type="journal article" date="2014" name="Int. J. Syst. Evol. Microbiol.">
        <title>Complete genome sequence of Corynebacterium casei LMG S-19264T (=DSM 44701T), isolated from a smear-ripened cheese.</title>
        <authorList>
            <consortium name="US DOE Joint Genome Institute (JGI-PGF)"/>
            <person name="Walter F."/>
            <person name="Albersmeier A."/>
            <person name="Kalinowski J."/>
            <person name="Ruckert C."/>
        </authorList>
    </citation>
    <scope>NUCLEOTIDE SEQUENCE</scope>
    <source>
        <strain evidence="2">CGMCC 4.7368</strain>
    </source>
</reference>
<evidence type="ECO:0000313" key="3">
    <source>
        <dbReference type="Proteomes" id="UP000646523"/>
    </source>
</evidence>
<name>A0A918DJZ6_9ACTN</name>
<dbReference type="EMBL" id="BMNH01000007">
    <property type="protein sequence ID" value="GGO69263.1"/>
    <property type="molecule type" value="Genomic_DNA"/>
</dbReference>
<dbReference type="RefSeq" id="WP_189124692.1">
    <property type="nucleotide sequence ID" value="NZ_BMNH01000007.1"/>
</dbReference>
<dbReference type="Pfam" id="PF25991">
    <property type="entry name" value="KhtT_N"/>
    <property type="match status" value="1"/>
</dbReference>
<accession>A0A918DJZ6</accession>
<proteinExistence type="predicted"/>
<feature type="domain" description="Potassium/proton antiporter subunit KhtT-like N-terminal" evidence="1">
    <location>
        <begin position="1"/>
        <end position="73"/>
    </location>
</feature>
<gene>
    <name evidence="2" type="ORF">GCM10012289_29960</name>
</gene>
<reference evidence="2" key="2">
    <citation type="submission" date="2020-09" db="EMBL/GenBank/DDBJ databases">
        <authorList>
            <person name="Sun Q."/>
            <person name="Zhou Y."/>
        </authorList>
    </citation>
    <scope>NUCLEOTIDE SEQUENCE</scope>
    <source>
        <strain evidence="2">CGMCC 4.7368</strain>
    </source>
</reference>
<protein>
    <recommendedName>
        <fullName evidence="1">Potassium/proton antiporter subunit KhtT-like N-terminal domain-containing protein</fullName>
    </recommendedName>
</protein>
<dbReference type="AlphaFoldDB" id="A0A918DJZ6"/>
<evidence type="ECO:0000313" key="2">
    <source>
        <dbReference type="EMBL" id="GGO69263.1"/>
    </source>
</evidence>
<organism evidence="2 3">
    <name type="scientific">Nonomuraea cavernae</name>
    <dbReference type="NCBI Taxonomy" id="2045107"/>
    <lineage>
        <taxon>Bacteria</taxon>
        <taxon>Bacillati</taxon>
        <taxon>Actinomycetota</taxon>
        <taxon>Actinomycetes</taxon>
        <taxon>Streptosporangiales</taxon>
        <taxon>Streptosporangiaceae</taxon>
        <taxon>Nonomuraea</taxon>
    </lineage>
</organism>
<sequence>MDITHSTAPGIGVVHHVHTQEGHVLSVVHHHDGRRTLLVYDAAPDAADPDRPAKTIDLDGGEADQLADLLHSRSVAERLAAIERALADRVDGRPR</sequence>
<comment type="caution">
    <text evidence="2">The sequence shown here is derived from an EMBL/GenBank/DDBJ whole genome shotgun (WGS) entry which is preliminary data.</text>
</comment>